<evidence type="ECO:0000313" key="11">
    <source>
        <dbReference type="EMBL" id="SDW52119.1"/>
    </source>
</evidence>
<dbReference type="GO" id="GO:0000976">
    <property type="term" value="F:transcription cis-regulatory region binding"/>
    <property type="evidence" value="ECO:0007669"/>
    <property type="project" value="TreeGrafter"/>
</dbReference>
<feature type="DNA-binding region" description="OmpR/PhoB-type" evidence="7">
    <location>
        <begin position="125"/>
        <end position="223"/>
    </location>
</feature>
<reference evidence="10" key="3">
    <citation type="submission" date="2023-02" db="EMBL/GenBank/DDBJ databases">
        <title>Proposal of a novel subspecies: Alicyclobacillus hesperidum subspecies aegle.</title>
        <authorList>
            <person name="Goto K."/>
            <person name="Fujii T."/>
            <person name="Yasui K."/>
            <person name="Mochida K."/>
            <person name="Kato-Tanaka Y."/>
            <person name="Morohoshi S."/>
            <person name="An S.Y."/>
            <person name="Kasai H."/>
            <person name="Yokota A."/>
        </authorList>
    </citation>
    <scope>NUCLEOTIDE SEQUENCE</scope>
    <source>
        <strain evidence="10">DSM 12766</strain>
    </source>
</reference>
<keyword evidence="4 7" id="KW-0238">DNA-binding</keyword>
<dbReference type="PANTHER" id="PTHR48111:SF22">
    <property type="entry name" value="REGULATOR OF RPOS"/>
    <property type="match status" value="1"/>
</dbReference>
<dbReference type="SUPFAM" id="SSF52172">
    <property type="entry name" value="CheY-like"/>
    <property type="match status" value="1"/>
</dbReference>
<protein>
    <submittedName>
        <fullName evidence="10 11">DNA-binding response regulator</fullName>
    </submittedName>
</protein>
<reference evidence="11" key="1">
    <citation type="submission" date="2016-10" db="EMBL/GenBank/DDBJ databases">
        <authorList>
            <person name="de Groot N.N."/>
        </authorList>
    </citation>
    <scope>NUCLEOTIDE SEQUENCE [LARGE SCALE GENOMIC DNA]</scope>
    <source>
        <strain evidence="11">DSM 12489</strain>
    </source>
</reference>
<gene>
    <name evidence="10" type="ORF">Heshes_17980</name>
    <name evidence="11" type="ORF">SAMN04489725_10785</name>
</gene>
<keyword evidence="3" id="KW-0805">Transcription regulation</keyword>
<keyword evidence="2" id="KW-0902">Two-component regulatory system</keyword>
<dbReference type="RefSeq" id="WP_040288314.1">
    <property type="nucleotide sequence ID" value="NZ_BSRA01000009.1"/>
</dbReference>
<dbReference type="STRING" id="89784.SAMN04489725_10785"/>
<evidence type="ECO:0000256" key="3">
    <source>
        <dbReference type="ARBA" id="ARBA00023015"/>
    </source>
</evidence>
<evidence type="ECO:0000256" key="7">
    <source>
        <dbReference type="PROSITE-ProRule" id="PRU01091"/>
    </source>
</evidence>
<evidence type="ECO:0000256" key="1">
    <source>
        <dbReference type="ARBA" id="ARBA00022553"/>
    </source>
</evidence>
<dbReference type="EMBL" id="FNOJ01000007">
    <property type="protein sequence ID" value="SDW52119.1"/>
    <property type="molecule type" value="Genomic_DNA"/>
</dbReference>
<feature type="domain" description="Response regulatory" evidence="8">
    <location>
        <begin position="2"/>
        <end position="116"/>
    </location>
</feature>
<sequence>MRVLLIEDDPGLRAIVAKILEEASYQVDVAETGDDGLYFAESAVYDVLIVDIMLPGLNGIELVKQLRLQQIFVPVLFLTARGDVDDRVVGLNAGADDYLAKPFATEELLARLRALLRRNRDVGADMTVKSGYLVLNPAAKEAVYEDTPLVLTDKEFDLLEYLLLHQGEILTRERISYRLWGHDAETSESTVDLYIHYVRKKLKPFDLDKRIRTIRNVGYIWSES</sequence>
<accession>A0A1H2U950</accession>
<dbReference type="InterPro" id="IPR036388">
    <property type="entry name" value="WH-like_DNA-bd_sf"/>
</dbReference>
<evidence type="ECO:0000259" key="8">
    <source>
        <dbReference type="PROSITE" id="PS50110"/>
    </source>
</evidence>
<evidence type="ECO:0000256" key="6">
    <source>
        <dbReference type="PROSITE-ProRule" id="PRU00169"/>
    </source>
</evidence>
<dbReference type="GO" id="GO:0032993">
    <property type="term" value="C:protein-DNA complex"/>
    <property type="evidence" value="ECO:0007669"/>
    <property type="project" value="TreeGrafter"/>
</dbReference>
<dbReference type="PANTHER" id="PTHR48111">
    <property type="entry name" value="REGULATOR OF RPOS"/>
    <property type="match status" value="1"/>
</dbReference>
<evidence type="ECO:0000256" key="4">
    <source>
        <dbReference type="ARBA" id="ARBA00023125"/>
    </source>
</evidence>
<dbReference type="Gene3D" id="3.40.50.2300">
    <property type="match status" value="1"/>
</dbReference>
<keyword evidence="1 6" id="KW-0597">Phosphoprotein</keyword>
<dbReference type="InterPro" id="IPR001867">
    <property type="entry name" value="OmpR/PhoB-type_DNA-bd"/>
</dbReference>
<dbReference type="CDD" id="cd00383">
    <property type="entry name" value="trans_reg_C"/>
    <property type="match status" value="1"/>
</dbReference>
<evidence type="ECO:0000256" key="2">
    <source>
        <dbReference type="ARBA" id="ARBA00023012"/>
    </source>
</evidence>
<feature type="domain" description="OmpR/PhoB-type" evidence="9">
    <location>
        <begin position="125"/>
        <end position="223"/>
    </location>
</feature>
<dbReference type="Gene3D" id="1.10.10.10">
    <property type="entry name" value="Winged helix-like DNA-binding domain superfamily/Winged helix DNA-binding domain"/>
    <property type="match status" value="1"/>
</dbReference>
<dbReference type="SMART" id="SM00862">
    <property type="entry name" value="Trans_reg_C"/>
    <property type="match status" value="1"/>
</dbReference>
<dbReference type="Pfam" id="PF00486">
    <property type="entry name" value="Trans_reg_C"/>
    <property type="match status" value="1"/>
</dbReference>
<dbReference type="GO" id="GO:0000156">
    <property type="term" value="F:phosphorelay response regulator activity"/>
    <property type="evidence" value="ECO:0007669"/>
    <property type="project" value="TreeGrafter"/>
</dbReference>
<dbReference type="AlphaFoldDB" id="A0A1H2U950"/>
<dbReference type="InterPro" id="IPR001789">
    <property type="entry name" value="Sig_transdc_resp-reg_receiver"/>
</dbReference>
<evidence type="ECO:0000256" key="5">
    <source>
        <dbReference type="ARBA" id="ARBA00023163"/>
    </source>
</evidence>
<evidence type="ECO:0000313" key="10">
    <source>
        <dbReference type="EMBL" id="GLV14114.1"/>
    </source>
</evidence>
<dbReference type="InterPro" id="IPR011006">
    <property type="entry name" value="CheY-like_superfamily"/>
</dbReference>
<evidence type="ECO:0000259" key="9">
    <source>
        <dbReference type="PROSITE" id="PS51755"/>
    </source>
</evidence>
<dbReference type="GO" id="GO:0005829">
    <property type="term" value="C:cytosol"/>
    <property type="evidence" value="ECO:0007669"/>
    <property type="project" value="TreeGrafter"/>
</dbReference>
<proteinExistence type="predicted"/>
<dbReference type="Proteomes" id="UP001157137">
    <property type="component" value="Unassembled WGS sequence"/>
</dbReference>
<reference evidence="12" key="2">
    <citation type="submission" date="2016-10" db="EMBL/GenBank/DDBJ databases">
        <authorList>
            <person name="Varghese N."/>
        </authorList>
    </citation>
    <scope>NUCLEOTIDE SEQUENCE [LARGE SCALE GENOMIC DNA]</scope>
    <source>
        <strain evidence="12">DSM 12489</strain>
    </source>
</reference>
<dbReference type="SMART" id="SM00448">
    <property type="entry name" value="REC"/>
    <property type="match status" value="1"/>
</dbReference>
<dbReference type="PROSITE" id="PS50110">
    <property type="entry name" value="RESPONSE_REGULATORY"/>
    <property type="match status" value="1"/>
</dbReference>
<dbReference type="EMBL" id="BSRA01000009">
    <property type="protein sequence ID" value="GLV14114.1"/>
    <property type="molecule type" value="Genomic_DNA"/>
</dbReference>
<organism evidence="11 12">
    <name type="scientific">Alicyclobacillus hesperidum</name>
    <dbReference type="NCBI Taxonomy" id="89784"/>
    <lineage>
        <taxon>Bacteria</taxon>
        <taxon>Bacillati</taxon>
        <taxon>Bacillota</taxon>
        <taxon>Bacilli</taxon>
        <taxon>Bacillales</taxon>
        <taxon>Alicyclobacillaceae</taxon>
        <taxon>Alicyclobacillus</taxon>
    </lineage>
</organism>
<keyword evidence="12" id="KW-1185">Reference proteome</keyword>
<feature type="modified residue" description="4-aspartylphosphate" evidence="6">
    <location>
        <position position="51"/>
    </location>
</feature>
<dbReference type="Gene3D" id="6.10.250.690">
    <property type="match status" value="1"/>
</dbReference>
<name>A0A1H2U950_9BACL</name>
<dbReference type="CDD" id="cd19935">
    <property type="entry name" value="REC_OmpR_CusR-like"/>
    <property type="match status" value="1"/>
</dbReference>
<dbReference type="GO" id="GO:0006355">
    <property type="term" value="P:regulation of DNA-templated transcription"/>
    <property type="evidence" value="ECO:0007669"/>
    <property type="project" value="InterPro"/>
</dbReference>
<evidence type="ECO:0000313" key="12">
    <source>
        <dbReference type="Proteomes" id="UP000182589"/>
    </source>
</evidence>
<dbReference type="Proteomes" id="UP000182589">
    <property type="component" value="Unassembled WGS sequence"/>
</dbReference>
<keyword evidence="5" id="KW-0804">Transcription</keyword>
<dbReference type="InterPro" id="IPR039420">
    <property type="entry name" value="WalR-like"/>
</dbReference>
<dbReference type="Pfam" id="PF00072">
    <property type="entry name" value="Response_reg"/>
    <property type="match status" value="1"/>
</dbReference>
<dbReference type="PROSITE" id="PS51755">
    <property type="entry name" value="OMPR_PHOB"/>
    <property type="match status" value="1"/>
</dbReference>